<protein>
    <recommendedName>
        <fullName evidence="2">Bacterial transcriptional activator domain-containing protein</fullName>
    </recommendedName>
</protein>
<accession>A0A1B2EHT7</accession>
<dbReference type="InterPro" id="IPR027417">
    <property type="entry name" value="P-loop_NTPase"/>
</dbReference>
<dbReference type="InterPro" id="IPR036388">
    <property type="entry name" value="WH-like_DNA-bd_sf"/>
</dbReference>
<dbReference type="GO" id="GO:0003677">
    <property type="term" value="F:DNA binding"/>
    <property type="evidence" value="ECO:0007669"/>
    <property type="project" value="InterPro"/>
</dbReference>
<gene>
    <name evidence="1" type="ORF">BB934_15755</name>
</gene>
<dbReference type="InterPro" id="IPR051677">
    <property type="entry name" value="AfsR-DnrI-RedD_regulator"/>
</dbReference>
<dbReference type="EMBL" id="CP016616">
    <property type="protein sequence ID" value="ANY79497.1"/>
    <property type="molecule type" value="Genomic_DNA"/>
</dbReference>
<dbReference type="SUPFAM" id="SSF52540">
    <property type="entry name" value="P-loop containing nucleoside triphosphate hydrolases"/>
    <property type="match status" value="1"/>
</dbReference>
<proteinExistence type="predicted"/>
<evidence type="ECO:0008006" key="2">
    <source>
        <dbReference type="Google" id="ProtNLM"/>
    </source>
</evidence>
<dbReference type="PANTHER" id="PTHR35807">
    <property type="entry name" value="TRANSCRIPTIONAL REGULATOR REDD-RELATED"/>
    <property type="match status" value="1"/>
</dbReference>
<organism evidence="1">
    <name type="scientific">Microvirga ossetica</name>
    <dbReference type="NCBI Taxonomy" id="1882682"/>
    <lineage>
        <taxon>Bacteria</taxon>
        <taxon>Pseudomonadati</taxon>
        <taxon>Pseudomonadota</taxon>
        <taxon>Alphaproteobacteria</taxon>
        <taxon>Hyphomicrobiales</taxon>
        <taxon>Methylobacteriaceae</taxon>
        <taxon>Microvirga</taxon>
    </lineage>
</organism>
<dbReference type="AlphaFoldDB" id="A0A1B2EHT7"/>
<sequence length="1011" mass="110573">MGLLTLPTKLVPPDCYGLVFRRRLFAQIQQAQPRSLIWVTAPPGAGKSSLAATWLHSDDAPASREHAVWYRLDDTDADPVSFFQHLKRALGQVPDAPVDLLEDPEPGALFNPEELATRWFETLLGTEVRAPYAFVFDDVHRLPSDTATWLILGVLAGSLRASDRALCLSRQDPPEAIVSALPRSRLLRITDLTVDPEEFEDFARGSMAFRGLSREAFVARLRQAGHWISDLSAASFDHSSLRPGLAGFPSQFSHLLGAYGAEGHEALLATAFLQVGDDAEWQILGGAKAVAILTELAAGGRAVTRLANGALRKHDLLHEWLRTAATGLPSGALQQARLRAGQVLAARAELISAVRLMLEAHAPHEARRLVLEHASRLNAAGHSRELLELLGLLPETMRQEPILGLWHAYGRLPLRPPAAREAFRQLWRSLDPEAEPFVYGAAVFGEVRAAIEDWSIDRRLLDLVEETAPVCSRLGALPEGSRQMILLARGLALLMGDPTHPAGPEAESELQALVPTLPPDLQFSVESILAHYCLWWRGDLVAARGHVTAVEPLLDRSDVPPVTKLLWYYAAVGLAFWDGDDDALRRLGEEARAFGGKWGLTARMAILPWIEAQAFAAHGDHAAAVAALHSYEQFRRGWRCTDHLSSLHHLRAAVALSAGDTDTAVSEASQACARAREIGNVQNLGTQYALLVMARAARGEPDVPTLAALRTLAEQARSSAFHLQADLAEVALAHADGRVEDFVQGWELLGQAAGRLGLRRWSGMNRAFLSMLANAALHRGSEARVTRALVGLWRLTPPADDHIHEDWPYPIQIRCLGGFAIDRDGDPVRASAGKAQRKPLELLWLLVAADGRGLAQDFVADQLWPDLDGDRAMHTLRTTLYRLRKLVGADAVVQENDHIQLNLATVGTDLAALRAAVARLRHPRLAPAARLAAFDQALRLYRGPLLPGIDLDYVAEERRRLAETIFNKALAFLMTLDPADPATVLRVHRLRALAPTASLPEALARLWPGIA</sequence>
<evidence type="ECO:0000313" key="1">
    <source>
        <dbReference type="EMBL" id="ANY79497.1"/>
    </source>
</evidence>
<dbReference type="GO" id="GO:0006355">
    <property type="term" value="P:regulation of DNA-templated transcription"/>
    <property type="evidence" value="ECO:0007669"/>
    <property type="project" value="InterPro"/>
</dbReference>
<dbReference type="Gene3D" id="1.10.10.10">
    <property type="entry name" value="Winged helix-like DNA-binding domain superfamily/Winged helix DNA-binding domain"/>
    <property type="match status" value="1"/>
</dbReference>
<name>A0A1B2EHT7_9HYPH</name>
<dbReference type="InterPro" id="IPR016032">
    <property type="entry name" value="Sig_transdc_resp-reg_C-effctor"/>
</dbReference>
<dbReference type="Gene3D" id="3.40.50.300">
    <property type="entry name" value="P-loop containing nucleotide triphosphate hydrolases"/>
    <property type="match status" value="1"/>
</dbReference>
<reference evidence="1" key="1">
    <citation type="submission" date="2016-07" db="EMBL/GenBank/DDBJ databases">
        <title>Microvirga ossetica sp. nov. a new species of rhizobia isolated from root nodules of the legume species Vicia alpestris Steven originated from North Ossetia region in the Caucasus.</title>
        <authorList>
            <person name="Safronova V.I."/>
            <person name="Kuznetsova I.G."/>
            <person name="Sazanova A.L."/>
            <person name="Belimov A."/>
            <person name="Andronov E."/>
            <person name="Osledkin Y.S."/>
            <person name="Onishchuk O.P."/>
            <person name="Kurchak O.N."/>
            <person name="Shaposhnikov A.I."/>
            <person name="Willems A."/>
            <person name="Tikhonovich I.A."/>
        </authorList>
    </citation>
    <scope>NUCLEOTIDE SEQUENCE [LARGE SCALE GENOMIC DNA]</scope>
    <source>
        <strain evidence="1">V5/3M</strain>
    </source>
</reference>
<dbReference type="KEGG" id="moc:BB934_15755"/>
<dbReference type="SUPFAM" id="SSF46894">
    <property type="entry name" value="C-terminal effector domain of the bipartite response regulators"/>
    <property type="match status" value="1"/>
</dbReference>